<dbReference type="AlphaFoldDB" id="Q7NE63"/>
<accession>Q7NE63</accession>
<name>Q7NE63_GLOVI</name>
<dbReference type="PANTHER" id="PTHR24363:SF7">
    <property type="entry name" value="SERINE_THREONINE-PROTEIN KINASE-LIKE PROTEIN E"/>
    <property type="match status" value="1"/>
</dbReference>
<evidence type="ECO:0000256" key="2">
    <source>
        <dbReference type="ARBA" id="ARBA00022840"/>
    </source>
</evidence>
<dbReference type="PROSITE" id="PS50011">
    <property type="entry name" value="PROTEIN_KINASE_DOM"/>
    <property type="match status" value="1"/>
</dbReference>
<feature type="region of interest" description="Disordered" evidence="3">
    <location>
        <begin position="258"/>
        <end position="277"/>
    </location>
</feature>
<evidence type="ECO:0000313" key="5">
    <source>
        <dbReference type="EMBL" id="BAC91958.1"/>
    </source>
</evidence>
<dbReference type="InterPro" id="IPR011009">
    <property type="entry name" value="Kinase-like_dom_sf"/>
</dbReference>
<evidence type="ECO:0000313" key="6">
    <source>
        <dbReference type="Proteomes" id="UP000000557"/>
    </source>
</evidence>
<dbReference type="GO" id="GO:0004674">
    <property type="term" value="F:protein serine/threonine kinase activity"/>
    <property type="evidence" value="ECO:0000318"/>
    <property type="project" value="GO_Central"/>
</dbReference>
<dbReference type="InParanoid" id="Q7NE63"/>
<organism evidence="5 6">
    <name type="scientific">Gloeobacter violaceus (strain ATCC 29082 / PCC 7421)</name>
    <dbReference type="NCBI Taxonomy" id="251221"/>
    <lineage>
        <taxon>Bacteria</taxon>
        <taxon>Bacillati</taxon>
        <taxon>Cyanobacteriota</taxon>
        <taxon>Cyanophyceae</taxon>
        <taxon>Gloeobacterales</taxon>
        <taxon>Gloeobacteraceae</taxon>
        <taxon>Gloeobacter</taxon>
    </lineage>
</organism>
<dbReference type="GO" id="GO:0005524">
    <property type="term" value="F:ATP binding"/>
    <property type="evidence" value="ECO:0007669"/>
    <property type="project" value="UniProtKB-KW"/>
</dbReference>
<keyword evidence="1" id="KW-0547">Nucleotide-binding</keyword>
<reference evidence="5 6" key="2">
    <citation type="journal article" date="2003" name="DNA Res.">
        <title>Complete genome structure of Gloeobacter violaceus PCC 7421, a cyanobacterium that lacks thylakoids (supplement).</title>
        <authorList>
            <person name="Nakamura Y."/>
            <person name="Kaneko T."/>
            <person name="Sato S."/>
            <person name="Mimuro M."/>
            <person name="Miyashita H."/>
            <person name="Tsuchiya T."/>
            <person name="Sasamoto S."/>
            <person name="Watanabe A."/>
            <person name="Kawashima K."/>
            <person name="Kishida Y."/>
            <person name="Kiyokawa C."/>
            <person name="Kohara M."/>
            <person name="Matsumoto M."/>
            <person name="Matsuno A."/>
            <person name="Nakazaki N."/>
            <person name="Shimpo S."/>
            <person name="Takeuchi C."/>
            <person name="Yamada M."/>
            <person name="Tabata S."/>
        </authorList>
    </citation>
    <scope>NUCLEOTIDE SEQUENCE [LARGE SCALE GENOMIC DNA]</scope>
    <source>
        <strain evidence="6">ATCC 29082 / PCC 7421</strain>
    </source>
</reference>
<keyword evidence="6" id="KW-1185">Reference proteome</keyword>
<dbReference type="STRING" id="251221.gene:10761535"/>
<feature type="domain" description="Protein kinase" evidence="4">
    <location>
        <begin position="13"/>
        <end position="293"/>
    </location>
</feature>
<dbReference type="Gene3D" id="1.10.510.10">
    <property type="entry name" value="Transferase(Phosphotransferase) domain 1"/>
    <property type="match status" value="1"/>
</dbReference>
<dbReference type="PANTHER" id="PTHR24363">
    <property type="entry name" value="SERINE/THREONINE PROTEIN KINASE"/>
    <property type="match status" value="1"/>
</dbReference>
<evidence type="ECO:0000259" key="4">
    <source>
        <dbReference type="PROSITE" id="PS50011"/>
    </source>
</evidence>
<dbReference type="OrthoDB" id="9801841at2"/>
<evidence type="ECO:0000256" key="1">
    <source>
        <dbReference type="ARBA" id="ARBA00022741"/>
    </source>
</evidence>
<dbReference type="EnsemblBacteria" id="BAC91958">
    <property type="protein sequence ID" value="BAC91958"/>
    <property type="gene ID" value="BAC91958"/>
</dbReference>
<dbReference type="eggNOG" id="COG0515">
    <property type="taxonomic scope" value="Bacteria"/>
</dbReference>
<sequence length="293" mass="32709">MPIVESMVVQNCYRPVRLLGANGTRQTWLAAEEKTGQTVTLKALYFGEGALWQDFKLFEREAETLQSLSHSRIPRQRDAFWWEQPEGNYFCLIQDFIPGQSLEASVRNLGPLPEAEVRTIAAEVLEILIYLHRQSPPVIHRDLTPANLIWGEDGRIYLIDFGAVQAVSAPEKTMTVVGTYRLYAPGAVRGPHGPCVRSVRPRGDAAFFAHRDQSWGTAPRELSDPPGGEGERRSEALAGANARSRFAVPFCECLRRPRSTRSAGKSACADSERSTNRQLHCPEANCRTTHHRG</sequence>
<dbReference type="RefSeq" id="WP_011144005.1">
    <property type="nucleotide sequence ID" value="NC_005125.1"/>
</dbReference>
<dbReference type="PhylomeDB" id="Q7NE63"/>
<protein>
    <submittedName>
        <fullName evidence="5">Glr4017 protein</fullName>
    </submittedName>
</protein>
<dbReference type="InterPro" id="IPR000719">
    <property type="entry name" value="Prot_kinase_dom"/>
</dbReference>
<evidence type="ECO:0000256" key="3">
    <source>
        <dbReference type="SAM" id="MobiDB-lite"/>
    </source>
</evidence>
<gene>
    <name evidence="5" type="ordered locus">glr4017</name>
</gene>
<dbReference type="Proteomes" id="UP000000557">
    <property type="component" value="Chromosome"/>
</dbReference>
<keyword evidence="2" id="KW-0067">ATP-binding</keyword>
<dbReference type="HOGENOM" id="CLU_949170_0_0_3"/>
<proteinExistence type="predicted"/>
<dbReference type="Pfam" id="PF00069">
    <property type="entry name" value="Pkinase"/>
    <property type="match status" value="1"/>
</dbReference>
<dbReference type="SUPFAM" id="SSF56112">
    <property type="entry name" value="Protein kinase-like (PK-like)"/>
    <property type="match status" value="1"/>
</dbReference>
<feature type="region of interest" description="Disordered" evidence="3">
    <location>
        <begin position="215"/>
        <end position="238"/>
    </location>
</feature>
<dbReference type="KEGG" id="gvi:glr4017"/>
<dbReference type="SMART" id="SM00220">
    <property type="entry name" value="S_TKc"/>
    <property type="match status" value="1"/>
</dbReference>
<dbReference type="EMBL" id="BA000045">
    <property type="protein sequence ID" value="BAC91958.1"/>
    <property type="molecule type" value="Genomic_DNA"/>
</dbReference>
<reference evidence="5 6" key="1">
    <citation type="journal article" date="2003" name="DNA Res.">
        <title>Complete genome structure of Gloeobacter violaceus PCC 7421, a cyanobacterium that lacks thylakoids.</title>
        <authorList>
            <person name="Nakamura Y."/>
            <person name="Kaneko T."/>
            <person name="Sato S."/>
            <person name="Mimuro M."/>
            <person name="Miyashita H."/>
            <person name="Tsuchiya T."/>
            <person name="Sasamoto S."/>
            <person name="Watanabe A."/>
            <person name="Kawashima K."/>
            <person name="Kishida Y."/>
            <person name="Kiyokawa C."/>
            <person name="Kohara M."/>
            <person name="Matsumoto M."/>
            <person name="Matsuno A."/>
            <person name="Nakazaki N."/>
            <person name="Shimpo S."/>
            <person name="Takeuchi C."/>
            <person name="Yamada M."/>
            <person name="Tabata S."/>
        </authorList>
    </citation>
    <scope>NUCLEOTIDE SEQUENCE [LARGE SCALE GENOMIC DNA]</scope>
    <source>
        <strain evidence="6">ATCC 29082 / PCC 7421</strain>
    </source>
</reference>